<feature type="compositionally biased region" description="Basic and acidic residues" evidence="1">
    <location>
        <begin position="242"/>
        <end position="269"/>
    </location>
</feature>
<accession>A0A8X8XS02</accession>
<sequence length="725" mass="83743">MVATRGRKKSASSDVTPEENKAAENGPAEALSASPTVDTIEPKEDAQLDEPKEDAQLDEPKEDAQLDENKDLLTDKTSNENFSEIPGEEGEKVTQVDNEHPSTPETESDGDNKAELGENAFEDDEIDDHEDMLWGDEDEAFEHDSEDRVLDEYEVSEEEATDEDDEGDEVSEEEATEEDEVSEEEAVKEKKGKENSQEKKGNGEQGARSAKVKKDGRDAKVKEDGRDSNKDESKASLKNIKKSNESSRKKKEQAGRLIKVDSEDKPESSRKRKVKKRVESMGMIFMCSSGTKKDCYQHGVFGLPENKKDIVKKIYTGMRLFLYDTDLKLMYGIYKAAGPGGYNIKPNAFKSQFPSQVRFKVLENCLPLLEEKFKKIIEKNYFTKTKFDCQLNSEQLGRTPQVKKLCRLFVASSKGRPSKKLGASLKAEKRLILRESSRRQKTGDKRRLPLREEVRHPEQPRKRQRKVMSSAATPRLRLPPPLPSTIPSSYGYDRALGTDAYRRDPYLKRRSPYKERHDRPLIRVDPYGGVRAPPIERSDRYRDGHEPPLERHYAYNSSRDSRIERRDPYIDGVDPYPRRRDPYGEGRAPYLEPRDPYRDGRDPYIETRESYRDGRDPYIERRDSLRDRRALYLERQVPYVDSAHSELYNSYRRPPLSDSRDFYRDDRGVELRDSYRLDELRSESDSRNRQDIVSRDAYVSNRERLSYADPLYPATYPSRAGLYRL</sequence>
<name>A0A8X8XS02_SALSN</name>
<dbReference type="PANTHER" id="PTHR46444:SF11">
    <property type="entry name" value="DCD DOMAIN-CONTAINING PROTEIN"/>
    <property type="match status" value="1"/>
</dbReference>
<feature type="domain" description="DCD" evidence="2">
    <location>
        <begin position="278"/>
        <end position="405"/>
    </location>
</feature>
<comment type="caution">
    <text evidence="3">The sequence shown here is derived from an EMBL/GenBank/DDBJ whole genome shotgun (WGS) entry which is preliminary data.</text>
</comment>
<keyword evidence="5" id="KW-1185">Reference proteome</keyword>
<dbReference type="PANTHER" id="PTHR46444">
    <property type="entry name" value="DCD (DEVELOPMENT AND CELL DEATH) DOMAIN PROTEIN-RELATED"/>
    <property type="match status" value="1"/>
</dbReference>
<dbReference type="AlphaFoldDB" id="A0A8X8XS02"/>
<feature type="region of interest" description="Disordered" evidence="1">
    <location>
        <begin position="1"/>
        <end position="275"/>
    </location>
</feature>
<feature type="compositionally biased region" description="Acidic residues" evidence="1">
    <location>
        <begin position="152"/>
        <end position="184"/>
    </location>
</feature>
<feature type="compositionally biased region" description="Basic and acidic residues" evidence="1">
    <location>
        <begin position="433"/>
        <end position="461"/>
    </location>
</feature>
<feature type="compositionally biased region" description="Basic residues" evidence="1">
    <location>
        <begin position="1"/>
        <end position="10"/>
    </location>
</feature>
<dbReference type="PROSITE" id="PS51222">
    <property type="entry name" value="DCD"/>
    <property type="match status" value="1"/>
</dbReference>
<protein>
    <recommendedName>
        <fullName evidence="2">DCD domain-containing protein</fullName>
    </recommendedName>
</protein>
<dbReference type="EMBL" id="PNBA02000007">
    <property type="protein sequence ID" value="KAG6417996.1"/>
    <property type="molecule type" value="Genomic_DNA"/>
</dbReference>
<dbReference type="Pfam" id="PF10539">
    <property type="entry name" value="Dev_Cell_Death"/>
    <property type="match status" value="1"/>
</dbReference>
<feature type="compositionally biased region" description="Acidic residues" evidence="1">
    <location>
        <begin position="120"/>
        <end position="141"/>
    </location>
</feature>
<feature type="region of interest" description="Disordered" evidence="1">
    <location>
        <begin position="433"/>
        <end position="616"/>
    </location>
</feature>
<reference evidence="3" key="1">
    <citation type="submission" date="2018-01" db="EMBL/GenBank/DDBJ databases">
        <authorList>
            <person name="Mao J.F."/>
        </authorList>
    </citation>
    <scope>NUCLEOTIDE SEQUENCE</scope>
    <source>
        <strain evidence="3">Huo1</strain>
        <tissue evidence="3">Leaf</tissue>
    </source>
</reference>
<feature type="compositionally biased region" description="Basic and acidic residues" evidence="1">
    <location>
        <begin position="592"/>
        <end position="616"/>
    </location>
</feature>
<feature type="compositionally biased region" description="Basic and acidic residues" evidence="1">
    <location>
        <begin position="89"/>
        <end position="102"/>
    </location>
</feature>
<dbReference type="InterPro" id="IPR013989">
    <property type="entry name" value="Dev_and_cell_death_domain"/>
</dbReference>
<feature type="compositionally biased region" description="Basic and acidic residues" evidence="1">
    <location>
        <begin position="40"/>
        <end position="78"/>
    </location>
</feature>
<dbReference type="Proteomes" id="UP000298416">
    <property type="component" value="Unassembled WGS sequence"/>
</dbReference>
<organism evidence="3">
    <name type="scientific">Salvia splendens</name>
    <name type="common">Scarlet sage</name>
    <dbReference type="NCBI Taxonomy" id="180675"/>
    <lineage>
        <taxon>Eukaryota</taxon>
        <taxon>Viridiplantae</taxon>
        <taxon>Streptophyta</taxon>
        <taxon>Embryophyta</taxon>
        <taxon>Tracheophyta</taxon>
        <taxon>Spermatophyta</taxon>
        <taxon>Magnoliopsida</taxon>
        <taxon>eudicotyledons</taxon>
        <taxon>Gunneridae</taxon>
        <taxon>Pentapetalae</taxon>
        <taxon>asterids</taxon>
        <taxon>lamiids</taxon>
        <taxon>Lamiales</taxon>
        <taxon>Lamiaceae</taxon>
        <taxon>Nepetoideae</taxon>
        <taxon>Mentheae</taxon>
        <taxon>Salviinae</taxon>
        <taxon>Salvia</taxon>
        <taxon>Salvia subgen. Calosphace</taxon>
        <taxon>core Calosphace</taxon>
    </lineage>
</organism>
<evidence type="ECO:0000313" key="3">
    <source>
        <dbReference type="EMBL" id="KAG6417994.1"/>
    </source>
</evidence>
<feature type="compositionally biased region" description="Basic and acidic residues" evidence="1">
    <location>
        <begin position="534"/>
        <end position="569"/>
    </location>
</feature>
<evidence type="ECO:0000259" key="2">
    <source>
        <dbReference type="PROSITE" id="PS51222"/>
    </source>
</evidence>
<gene>
    <name evidence="3" type="ORF">SASPL_120192</name>
    <name evidence="4" type="ORF">SASPL_120194</name>
</gene>
<evidence type="ECO:0000313" key="5">
    <source>
        <dbReference type="Proteomes" id="UP000298416"/>
    </source>
</evidence>
<feature type="compositionally biased region" description="Basic and acidic residues" evidence="1">
    <location>
        <begin position="185"/>
        <end position="202"/>
    </location>
</feature>
<evidence type="ECO:0000313" key="4">
    <source>
        <dbReference type="EMBL" id="KAG6417996.1"/>
    </source>
</evidence>
<dbReference type="SMART" id="SM00767">
    <property type="entry name" value="DCD"/>
    <property type="match status" value="1"/>
</dbReference>
<proteinExistence type="predicted"/>
<evidence type="ECO:0000256" key="1">
    <source>
        <dbReference type="SAM" id="MobiDB-lite"/>
    </source>
</evidence>
<feature type="compositionally biased region" description="Basic and acidic residues" evidence="1">
    <location>
        <begin position="500"/>
        <end position="522"/>
    </location>
</feature>
<feature type="compositionally biased region" description="Basic and acidic residues" evidence="1">
    <location>
        <begin position="212"/>
        <end position="235"/>
    </location>
</feature>
<reference evidence="3" key="2">
    <citation type="submission" date="2020-08" db="EMBL/GenBank/DDBJ databases">
        <title>Plant Genome Project.</title>
        <authorList>
            <person name="Zhang R.-G."/>
        </authorList>
    </citation>
    <scope>NUCLEOTIDE SEQUENCE</scope>
    <source>
        <strain evidence="3">Huo1</strain>
        <tissue evidence="3">Leaf</tissue>
    </source>
</reference>
<dbReference type="EMBL" id="PNBA02000007">
    <property type="protein sequence ID" value="KAG6417994.1"/>
    <property type="molecule type" value="Genomic_DNA"/>
</dbReference>
<feature type="compositionally biased region" description="Basic and acidic residues" evidence="1">
    <location>
        <begin position="142"/>
        <end position="151"/>
    </location>
</feature>